<dbReference type="PANTHER" id="PTHR12874">
    <property type="entry name" value="F-BOX ONLY PROTEIN 48-RELATED"/>
    <property type="match status" value="1"/>
</dbReference>
<feature type="region of interest" description="Disordered" evidence="2">
    <location>
        <begin position="1"/>
        <end position="30"/>
    </location>
</feature>
<dbReference type="OMA" id="RWNRLDF"/>
<gene>
    <name evidence="4" type="ORF">NLS_LOCUS3545</name>
</gene>
<keyword evidence="1" id="KW-0833">Ubl conjugation pathway</keyword>
<dbReference type="InterPro" id="IPR036047">
    <property type="entry name" value="F-box-like_dom_sf"/>
</dbReference>
<evidence type="ECO:0000313" key="5">
    <source>
        <dbReference type="Proteomes" id="UP000277928"/>
    </source>
</evidence>
<dbReference type="GO" id="GO:0031146">
    <property type="term" value="P:SCF-dependent proteasomal ubiquitin-dependent protein catabolic process"/>
    <property type="evidence" value="ECO:0007669"/>
    <property type="project" value="TreeGrafter"/>
</dbReference>
<dbReference type="EMBL" id="UYRX01000195">
    <property type="protein sequence ID" value="VDK77148.1"/>
    <property type="molecule type" value="Genomic_DNA"/>
</dbReference>
<dbReference type="InterPro" id="IPR045464">
    <property type="entry name" value="Hrt3/FBXO9_C"/>
</dbReference>
<dbReference type="GO" id="GO:0019005">
    <property type="term" value="C:SCF ubiquitin ligase complex"/>
    <property type="evidence" value="ECO:0007669"/>
    <property type="project" value="TreeGrafter"/>
</dbReference>
<evidence type="ECO:0000256" key="2">
    <source>
        <dbReference type="SAM" id="MobiDB-lite"/>
    </source>
</evidence>
<dbReference type="PANTHER" id="PTHR12874:SF29">
    <property type="entry name" value="F-BOX ONLY PROTEIN 9"/>
    <property type="match status" value="1"/>
</dbReference>
<evidence type="ECO:0000259" key="3">
    <source>
        <dbReference type="Pfam" id="PF19270"/>
    </source>
</evidence>
<dbReference type="STRING" id="42156.A0A3P6UDR8"/>
<protein>
    <recommendedName>
        <fullName evidence="3">F-box protein Hrt3/FBXO9 C-terminal domain-containing protein</fullName>
    </recommendedName>
</protein>
<evidence type="ECO:0000313" key="4">
    <source>
        <dbReference type="EMBL" id="VDK77148.1"/>
    </source>
</evidence>
<dbReference type="Pfam" id="PF19270">
    <property type="entry name" value="FBO_C"/>
    <property type="match status" value="1"/>
</dbReference>
<name>A0A3P6UDR8_LITSI</name>
<dbReference type="GO" id="GO:0005737">
    <property type="term" value="C:cytoplasm"/>
    <property type="evidence" value="ECO:0007669"/>
    <property type="project" value="TreeGrafter"/>
</dbReference>
<evidence type="ECO:0000256" key="1">
    <source>
        <dbReference type="ARBA" id="ARBA00022786"/>
    </source>
</evidence>
<dbReference type="OrthoDB" id="2117972at2759"/>
<dbReference type="Proteomes" id="UP000277928">
    <property type="component" value="Unassembled WGS sequence"/>
</dbReference>
<dbReference type="AlphaFoldDB" id="A0A3P6UDR8"/>
<reference evidence="4 5" key="1">
    <citation type="submission" date="2018-08" db="EMBL/GenBank/DDBJ databases">
        <authorList>
            <person name="Laetsch R D."/>
            <person name="Stevens L."/>
            <person name="Kumar S."/>
            <person name="Blaxter L. M."/>
        </authorList>
    </citation>
    <scope>NUCLEOTIDE SEQUENCE [LARGE SCALE GENOMIC DNA]</scope>
</reference>
<keyword evidence="5" id="KW-1185">Reference proteome</keyword>
<sequence length="467" mass="54060">MSLEKGMENLKVSNEGTNEDGSDSESNLVPLFAEDEKDDNSCAQLADFVHLQDTAETTLHNFRKEWKSEIDSRHKESSTISMKTASKNDQLLHDAVTLLFFDVYQNYKATKLFLEGVDCERQGDMWQAVQRYMGAVRMVPDIELKLYKDRDSPNSIGSNDRQRSRSRPRYGFDDLENILHKRLADRGKFFESEIPDEPCPIARLPVELLSILMRYIVGRELDVYCLELLSITSAGFYLLARDTELWHAICRSTFGAKHNSFSCGALVNWRQMYIACPHPYLHGVYIGKISYLRSGEASYQDQFYRPWHIVVYYRMLKFFADGTVIMIITSEAPAQVVGLLKSKTPRLAGVLFGHYWMTDQDHMAAQFHRHNEKSLQRKRRIYRLHSQFLPYEVVDQTFDMKLHFGDGKKRRPHCMLQLSEYNCTVTYLDGKVSHSCLDVTDRQAFPPLLFSRVKSYAVPEGYDEILA</sequence>
<dbReference type="SUPFAM" id="SSF81383">
    <property type="entry name" value="F-box domain"/>
    <property type="match status" value="1"/>
</dbReference>
<organism evidence="4 5">
    <name type="scientific">Litomosoides sigmodontis</name>
    <name type="common">Filarial nematode worm</name>
    <dbReference type="NCBI Taxonomy" id="42156"/>
    <lineage>
        <taxon>Eukaryota</taxon>
        <taxon>Metazoa</taxon>
        <taxon>Ecdysozoa</taxon>
        <taxon>Nematoda</taxon>
        <taxon>Chromadorea</taxon>
        <taxon>Rhabditida</taxon>
        <taxon>Spirurina</taxon>
        <taxon>Spiruromorpha</taxon>
        <taxon>Filarioidea</taxon>
        <taxon>Onchocercidae</taxon>
        <taxon>Litomosoides</taxon>
    </lineage>
</organism>
<proteinExistence type="predicted"/>
<accession>A0A3P6UDR8</accession>
<feature type="domain" description="F-box protein Hrt3/FBXO9 C-terminal" evidence="3">
    <location>
        <begin position="268"/>
        <end position="379"/>
    </location>
</feature>